<sequence length="533" mass="60297">MKYLTLAIILFFVLLACKMKTRGENADDFVNSTVVSTDLKNSPASTSPFKNYLHVNAFEWDVTQQDRPDLIDEKKLNLLKSFSGIRHYLDWMRIEHKQGQYTFNPNRNGGWNYDLIYQKLKEANIDVLVDLKDCPDWLMNTYPEKQRANDNVPAPYGLDRNKPESYAIQAKAGFQFAARYGSNKNIDSSLVTVDQSLRWNGDKANVIKIGLGFIKYMECDNERDKWWKGKQAQLSPEEYAANMSAFYDGNKGKMGKNVGVKTADPNIVVVMGGLATADPDFVIKMINWCKKNRGLKKDGTVDLCFDVINYHLYANNGFLNNGRATVGVAPELSNIGDVADQFMQMAEKNTPNVPVWITETGYDIGEHTPQRAIAIGKKTASITQADWNLRTALLYARKSLQKCMFYMLDDVDSTSHIQYSSSGFVNGNLSRRPSADYMLQTKNLLGNYFYQATLSADPIVDLYKLKQHEIYVLTIPDQKGRTATYNLDLGSSKQAIIHTLQPGKDVMMSRTVNTIKGKLKVQVSETPIFVEKR</sequence>
<evidence type="ECO:0000313" key="1">
    <source>
        <dbReference type="EMBL" id="PWS28632.1"/>
    </source>
</evidence>
<dbReference type="InterPro" id="IPR017853">
    <property type="entry name" value="GH"/>
</dbReference>
<proteinExistence type="predicted"/>
<organism evidence="1 2">
    <name type="scientific">Pedobacter yonginense</name>
    <dbReference type="NCBI Taxonomy" id="651869"/>
    <lineage>
        <taxon>Bacteria</taxon>
        <taxon>Pseudomonadati</taxon>
        <taxon>Bacteroidota</taxon>
        <taxon>Sphingobacteriia</taxon>
        <taxon>Sphingobacteriales</taxon>
        <taxon>Sphingobacteriaceae</taxon>
        <taxon>Pedobacter</taxon>
    </lineage>
</organism>
<dbReference type="SUPFAM" id="SSF51445">
    <property type="entry name" value="(Trans)glycosidases"/>
    <property type="match status" value="1"/>
</dbReference>
<dbReference type="PANTHER" id="PTHR12631:SF10">
    <property type="entry name" value="BETA-XYLOSIDASE-LIKE PROTEIN-RELATED"/>
    <property type="match status" value="1"/>
</dbReference>
<gene>
    <name evidence="1" type="ORF">DHW03_01920</name>
</gene>
<accession>A0A317EQ85</accession>
<dbReference type="InterPro" id="IPR051923">
    <property type="entry name" value="Glycosyl_Hydrolase_39"/>
</dbReference>
<name>A0A317EQ85_9SPHI</name>
<keyword evidence="2" id="KW-1185">Reference proteome</keyword>
<evidence type="ECO:0000313" key="2">
    <source>
        <dbReference type="Proteomes" id="UP000245379"/>
    </source>
</evidence>
<dbReference type="AlphaFoldDB" id="A0A317EQ85"/>
<evidence type="ECO:0008006" key="3">
    <source>
        <dbReference type="Google" id="ProtNLM"/>
    </source>
</evidence>
<comment type="caution">
    <text evidence="1">The sequence shown here is derived from an EMBL/GenBank/DDBJ whole genome shotgun (WGS) entry which is preliminary data.</text>
</comment>
<dbReference type="OrthoDB" id="177731at2"/>
<dbReference type="EMBL" id="QGNZ01000001">
    <property type="protein sequence ID" value="PWS28632.1"/>
    <property type="molecule type" value="Genomic_DNA"/>
</dbReference>
<dbReference type="Proteomes" id="UP000245379">
    <property type="component" value="Unassembled WGS sequence"/>
</dbReference>
<reference evidence="1 2" key="1">
    <citation type="submission" date="2018-05" db="EMBL/GenBank/DDBJ databases">
        <title>Pedobacter paludis sp. nov., isolated from wetland soil.</title>
        <authorList>
            <person name="Zhang Y."/>
            <person name="Wang G."/>
        </authorList>
    </citation>
    <scope>NUCLEOTIDE SEQUENCE [LARGE SCALE GENOMIC DNA]</scope>
    <source>
        <strain evidence="1 2">KCTC22721</strain>
    </source>
</reference>
<dbReference type="GO" id="GO:0004553">
    <property type="term" value="F:hydrolase activity, hydrolyzing O-glycosyl compounds"/>
    <property type="evidence" value="ECO:0007669"/>
    <property type="project" value="TreeGrafter"/>
</dbReference>
<dbReference type="Gene3D" id="3.20.20.80">
    <property type="entry name" value="Glycosidases"/>
    <property type="match status" value="1"/>
</dbReference>
<protein>
    <recommendedName>
        <fullName evidence="3">Glycoside hydrolase family 42 N-terminal domain-containing protein</fullName>
    </recommendedName>
</protein>
<dbReference type="PANTHER" id="PTHR12631">
    <property type="entry name" value="ALPHA-L-IDURONIDASE"/>
    <property type="match status" value="1"/>
</dbReference>
<dbReference type="PROSITE" id="PS51257">
    <property type="entry name" value="PROKAR_LIPOPROTEIN"/>
    <property type="match status" value="1"/>
</dbReference>